<feature type="domain" description="RNA polymerase sigma-70 region 4" evidence="2">
    <location>
        <begin position="300"/>
        <end position="336"/>
    </location>
</feature>
<dbReference type="Gene3D" id="1.10.150.20">
    <property type="entry name" value="5' to 3' exonuclease, C-terminal subdomain"/>
    <property type="match status" value="1"/>
</dbReference>
<dbReference type="GO" id="GO:0003899">
    <property type="term" value="F:DNA-directed RNA polymerase activity"/>
    <property type="evidence" value="ECO:0007669"/>
    <property type="project" value="InterPro"/>
</dbReference>
<dbReference type="InterPro" id="IPR011260">
    <property type="entry name" value="RNAP_asu_C"/>
</dbReference>
<dbReference type="GO" id="GO:0006352">
    <property type="term" value="P:DNA-templated transcription initiation"/>
    <property type="evidence" value="ECO:0007669"/>
    <property type="project" value="InterPro"/>
</dbReference>
<dbReference type="GO" id="GO:0003700">
    <property type="term" value="F:DNA-binding transcription factor activity"/>
    <property type="evidence" value="ECO:0007669"/>
    <property type="project" value="InterPro"/>
</dbReference>
<dbReference type="HOGENOM" id="CLU_014691_0_0_9"/>
<dbReference type="AlphaFoldDB" id="F2BWI3"/>
<accession>F2BWI3</accession>
<reference evidence="3 4" key="1">
    <citation type="submission" date="2011-02" db="EMBL/GenBank/DDBJ databases">
        <authorList>
            <person name="Muzny D."/>
            <person name="Qin X."/>
            <person name="Deng J."/>
            <person name="Jiang H."/>
            <person name="Liu Y."/>
            <person name="Qu J."/>
            <person name="Song X.-Z."/>
            <person name="Zhang L."/>
            <person name="Thornton R."/>
            <person name="Coyle M."/>
            <person name="Francisco L."/>
            <person name="Jackson L."/>
            <person name="Javaid M."/>
            <person name="Korchina V."/>
            <person name="Kovar C."/>
            <person name="Mata R."/>
            <person name="Mathew T."/>
            <person name="Ngo R."/>
            <person name="Nguyen L."/>
            <person name="Nguyen N."/>
            <person name="Okwuonu G."/>
            <person name="Ongeri F."/>
            <person name="Pham C."/>
            <person name="Simmons D."/>
            <person name="Wilczek-Boney K."/>
            <person name="Hale W."/>
            <person name="Jakkamsetti A."/>
            <person name="Pham P."/>
            <person name="Ruth R."/>
            <person name="San Lucas F."/>
            <person name="Warren J."/>
            <person name="Zhang J."/>
            <person name="Zhao Z."/>
            <person name="Zhou C."/>
            <person name="Zhu D."/>
            <person name="Lee S."/>
            <person name="Bess C."/>
            <person name="Blankenburg K."/>
            <person name="Forbes L."/>
            <person name="Fu Q."/>
            <person name="Gubbala S."/>
            <person name="Hirani K."/>
            <person name="Jayaseelan J.C."/>
            <person name="Lara F."/>
            <person name="Munidasa M."/>
            <person name="Palculict T."/>
            <person name="Patil S."/>
            <person name="Pu L.-L."/>
            <person name="Saada N."/>
            <person name="Tang L."/>
            <person name="Weissenberger G."/>
            <person name="Zhu Y."/>
            <person name="Hemphill L."/>
            <person name="Shang Y."/>
            <person name="Youmans B."/>
            <person name="Ayvaz T."/>
            <person name="Ross M."/>
            <person name="Santibanez J."/>
            <person name="Aqrawi P."/>
            <person name="Gross S."/>
            <person name="Joshi V."/>
            <person name="Fowler G."/>
            <person name="Nazareth L."/>
            <person name="Reid J."/>
            <person name="Worley K."/>
            <person name="Petrosino J."/>
            <person name="Highlander S."/>
            <person name="Gibbs R."/>
        </authorList>
    </citation>
    <scope>NUCLEOTIDE SEQUENCE [LARGE SCALE GENOMIC DNA]</scope>
    <source>
        <strain evidence="3 4">DSM 19965</strain>
    </source>
</reference>
<keyword evidence="4" id="KW-1185">Reference proteome</keyword>
<dbReference type="Proteomes" id="UP000003503">
    <property type="component" value="Unassembled WGS sequence"/>
</dbReference>
<gene>
    <name evidence="3" type="ORF">HMPREF9083_0550</name>
</gene>
<dbReference type="SUPFAM" id="SSF88659">
    <property type="entry name" value="Sigma3 and sigma4 domains of RNA polymerase sigma factors"/>
    <property type="match status" value="1"/>
</dbReference>
<dbReference type="Pfam" id="PF04545">
    <property type="entry name" value="Sigma70_r4"/>
    <property type="match status" value="1"/>
</dbReference>
<proteinExistence type="predicted"/>
<comment type="caution">
    <text evidence="3">The sequence shown here is derived from an EMBL/GenBank/DDBJ whole genome shotgun (WGS) entry which is preliminary data.</text>
</comment>
<evidence type="ECO:0000313" key="4">
    <source>
        <dbReference type="Proteomes" id="UP000003503"/>
    </source>
</evidence>
<dbReference type="InterPro" id="IPR013324">
    <property type="entry name" value="RNA_pol_sigma_r3/r4-like"/>
</dbReference>
<evidence type="ECO:0000259" key="1">
    <source>
        <dbReference type="Pfam" id="PF03118"/>
    </source>
</evidence>
<dbReference type="STRING" id="888062.HMPREF9083_0550"/>
<feature type="domain" description="RNA polymerase alpha subunit C-terminal" evidence="1">
    <location>
        <begin position="10"/>
        <end position="65"/>
    </location>
</feature>
<protein>
    <submittedName>
        <fullName evidence="3">RNA polymerase subunit alpha</fullName>
    </submittedName>
</protein>
<sequence length="899" mass="107112">MEMKFITKDDFIDVLELSTRTNNCLRRAEVHTIGSLIEYAKNNDLSMIYGMGRLSVEEVERVLKELETGDNSKFILIDKGTLDIKEKTKCRSEKDENIRKENLLISAGDFDDEMKEKLCEKNIFLYTQLWDKSISEIYSLGIAKYKSMWDFFYKTLESRDLYDKATSEEAKFLLKNYKILNRIIEELVPYVNRNKNVAVLQLLHIFITNRYDEKTFLKSLIEYEPIKMFLNGKIIFFLKRNHYASKSEIFEIIPACLQKTEIMEDILKNMEKGKIICFEKGKICLYLPSFSEILDKIPKQRTKEIVRSRFSGKTLEDVAKEFDLTRERVRQIVSKVISGFPDVKENKYIYLYENYHINEDEFCEAFSEPVETYMYLKTICGVKNGDKKELDEEILFDENIPQQMKKMLEPVIYKDYVRIGATAIRKNRPELVKYVVKKYCKEQTRFDKFREIYMNFLKENGIDNETALWIEDRAYINQLSECNYVLWNQGKSFRYYDIAGQDYEDLFDTLDLEQYEDVELSTLKFINDYPKLMGRYDIHDEYEFHNLLKKIIPKENTYIKFGRMPTMEFGNPNTDNQVLEMLLQYAPISVKDFAKMYEKQYGVKAETVIGSYMKNFDDYFYDGIYTLSADNLPHEEFEKMKELLTQDCYAILEVKQIYKSQFPYKSISAINPYTLKTLGFKVYTGYIIKNTYDSALSYFKHMLTKDDIIDIGNLNRHIRNCVTFISTLYDICAKYEIIEFEPHKYINIRKLEEKGITKDTLKDYCNAVAEKVKPGEFFTVTSLRKDGFTHKIDDAGFGYWFYVSILAEDYEHFSCRRMGKTRLFYRGREKIRMSDMLSVLLSVRKYISLEELHRLLADYYNIHVNMYKIIEFMKETDLHYDPIDKRVYRDYETYEKMKK</sequence>
<dbReference type="SUPFAM" id="SSF47789">
    <property type="entry name" value="C-terminal domain of RNA polymerase alpha subunit"/>
    <property type="match status" value="1"/>
</dbReference>
<dbReference type="InterPro" id="IPR007630">
    <property type="entry name" value="RNA_pol_sigma70_r4"/>
</dbReference>
<dbReference type="GO" id="GO:0003677">
    <property type="term" value="F:DNA binding"/>
    <property type="evidence" value="ECO:0007669"/>
    <property type="project" value="InterPro"/>
</dbReference>
<dbReference type="Gene3D" id="1.10.10.10">
    <property type="entry name" value="Winged helix-like DNA-binding domain superfamily/Winged helix DNA-binding domain"/>
    <property type="match status" value="1"/>
</dbReference>
<name>F2BWI3_9FIRM</name>
<dbReference type="Pfam" id="PF03118">
    <property type="entry name" value="RNA_pol_A_CTD"/>
    <property type="match status" value="1"/>
</dbReference>
<organism evidence="3 4">
    <name type="scientific">Dialister micraerophilus DSM 19965</name>
    <dbReference type="NCBI Taxonomy" id="888062"/>
    <lineage>
        <taxon>Bacteria</taxon>
        <taxon>Bacillati</taxon>
        <taxon>Bacillota</taxon>
        <taxon>Negativicutes</taxon>
        <taxon>Veillonellales</taxon>
        <taxon>Veillonellaceae</taxon>
        <taxon>Dialister</taxon>
    </lineage>
</organism>
<evidence type="ECO:0000259" key="2">
    <source>
        <dbReference type="Pfam" id="PF04545"/>
    </source>
</evidence>
<dbReference type="InterPro" id="IPR036388">
    <property type="entry name" value="WH-like_DNA-bd_sf"/>
</dbReference>
<dbReference type="EMBL" id="AFBB01000009">
    <property type="protein sequence ID" value="EGF14850.1"/>
    <property type="molecule type" value="Genomic_DNA"/>
</dbReference>
<dbReference type="eggNOG" id="COG0568">
    <property type="taxonomic scope" value="Bacteria"/>
</dbReference>
<evidence type="ECO:0000313" key="3">
    <source>
        <dbReference type="EMBL" id="EGF14850.1"/>
    </source>
</evidence>